<dbReference type="Pfam" id="PF04892">
    <property type="entry name" value="VanZ"/>
    <property type="match status" value="1"/>
</dbReference>
<keyword evidence="4" id="KW-1185">Reference proteome</keyword>
<dbReference type="PANTHER" id="PTHR36834:SF1">
    <property type="entry name" value="INTEGRAL MEMBRANE PROTEIN"/>
    <property type="match status" value="1"/>
</dbReference>
<evidence type="ECO:0000256" key="1">
    <source>
        <dbReference type="SAM" id="Phobius"/>
    </source>
</evidence>
<protein>
    <submittedName>
        <fullName evidence="3">VanZ family protein</fullName>
    </submittedName>
</protein>
<keyword evidence="1" id="KW-0812">Transmembrane</keyword>
<dbReference type="InterPro" id="IPR053150">
    <property type="entry name" value="Teicoplanin_resist-assoc"/>
</dbReference>
<keyword evidence="1" id="KW-0472">Membrane</keyword>
<gene>
    <name evidence="3" type="ORF">FPZ44_09430</name>
</gene>
<feature type="transmembrane region" description="Helical" evidence="1">
    <location>
        <begin position="93"/>
        <end position="110"/>
    </location>
</feature>
<feature type="transmembrane region" description="Helical" evidence="1">
    <location>
        <begin position="152"/>
        <end position="174"/>
    </location>
</feature>
<evidence type="ECO:0000313" key="3">
    <source>
        <dbReference type="EMBL" id="TVX93258.1"/>
    </source>
</evidence>
<evidence type="ECO:0000259" key="2">
    <source>
        <dbReference type="Pfam" id="PF04892"/>
    </source>
</evidence>
<reference evidence="3 4" key="1">
    <citation type="submission" date="2019-07" db="EMBL/GenBank/DDBJ databases">
        <authorList>
            <person name="Kim J."/>
        </authorList>
    </citation>
    <scope>NUCLEOTIDE SEQUENCE [LARGE SCALE GENOMIC DNA]</scope>
    <source>
        <strain evidence="3 4">N4</strain>
    </source>
</reference>
<dbReference type="InterPro" id="IPR006976">
    <property type="entry name" value="VanZ-like"/>
</dbReference>
<keyword evidence="1" id="KW-1133">Transmembrane helix</keyword>
<dbReference type="OrthoDB" id="9805025at2"/>
<feature type="transmembrane region" description="Helical" evidence="1">
    <location>
        <begin position="122"/>
        <end position="140"/>
    </location>
</feature>
<dbReference type="PANTHER" id="PTHR36834">
    <property type="entry name" value="MEMBRANE PROTEIN-RELATED"/>
    <property type="match status" value="1"/>
</dbReference>
<name>A0A559J047_9BACL</name>
<proteinExistence type="predicted"/>
<comment type="caution">
    <text evidence="3">The sequence shown here is derived from an EMBL/GenBank/DDBJ whole genome shotgun (WGS) entry which is preliminary data.</text>
</comment>
<dbReference type="RefSeq" id="WP_144989566.1">
    <property type="nucleotide sequence ID" value="NZ_VNJK01000001.1"/>
</dbReference>
<evidence type="ECO:0000313" key="4">
    <source>
        <dbReference type="Proteomes" id="UP000318102"/>
    </source>
</evidence>
<accession>A0A559J047</accession>
<feature type="transmembrane region" description="Helical" evidence="1">
    <location>
        <begin position="30"/>
        <end position="52"/>
    </location>
</feature>
<sequence>MLRFHELYLLLVVPVLLLIVYILKSRGKSNVCILFYGVLFYYLIFVGKYTLFPIPVSEAYLSMIRPNSPFIERINLLPLWTDKNFTFITKEQILNIIMTIPFGYIVNYVMNKQNFFKLVRSGIILGTIIETIQLCISLSIKYPYRIIDVNDIIFNLIGVMIGYLIFRAVSFLFVKVVDLTKMEHNTFTKFVYSKSKVVNKRTKNKPYSYGGENFLKSE</sequence>
<feature type="transmembrane region" description="Helical" evidence="1">
    <location>
        <begin position="6"/>
        <end position="23"/>
    </location>
</feature>
<dbReference type="Proteomes" id="UP000318102">
    <property type="component" value="Unassembled WGS sequence"/>
</dbReference>
<feature type="domain" description="VanZ-like" evidence="2">
    <location>
        <begin position="40"/>
        <end position="168"/>
    </location>
</feature>
<dbReference type="AlphaFoldDB" id="A0A559J047"/>
<organism evidence="3 4">
    <name type="scientific">Paenibacillus agilis</name>
    <dbReference type="NCBI Taxonomy" id="3020863"/>
    <lineage>
        <taxon>Bacteria</taxon>
        <taxon>Bacillati</taxon>
        <taxon>Bacillota</taxon>
        <taxon>Bacilli</taxon>
        <taxon>Bacillales</taxon>
        <taxon>Paenibacillaceae</taxon>
        <taxon>Paenibacillus</taxon>
    </lineage>
</organism>
<dbReference type="EMBL" id="VNJK01000001">
    <property type="protein sequence ID" value="TVX93258.1"/>
    <property type="molecule type" value="Genomic_DNA"/>
</dbReference>